<name>A0A4U1BAT4_9GAMM</name>
<dbReference type="RefSeq" id="WP_136854363.1">
    <property type="nucleotide sequence ID" value="NZ_SWCI01000015.1"/>
</dbReference>
<dbReference type="OrthoDB" id="8578401at2"/>
<dbReference type="GO" id="GO:0009424">
    <property type="term" value="C:bacterial-type flagellum hook"/>
    <property type="evidence" value="ECO:0007669"/>
    <property type="project" value="TreeGrafter"/>
</dbReference>
<evidence type="ECO:0000313" key="11">
    <source>
        <dbReference type="EMBL" id="TKB47259.1"/>
    </source>
</evidence>
<dbReference type="Pfam" id="PF22692">
    <property type="entry name" value="LlgE_F_G_D1"/>
    <property type="match status" value="1"/>
</dbReference>
<dbReference type="InterPro" id="IPR011491">
    <property type="entry name" value="FlgE_D2"/>
</dbReference>
<dbReference type="InterPro" id="IPR001444">
    <property type="entry name" value="Flag_bb_rod_N"/>
</dbReference>
<keyword evidence="4 5" id="KW-0975">Bacterial flagellum</keyword>
<evidence type="ECO:0000259" key="10">
    <source>
        <dbReference type="Pfam" id="PF22692"/>
    </source>
</evidence>
<dbReference type="EMBL" id="SWCI01000015">
    <property type="protein sequence ID" value="TKB47259.1"/>
    <property type="molecule type" value="Genomic_DNA"/>
</dbReference>
<dbReference type="PANTHER" id="PTHR30435">
    <property type="entry name" value="FLAGELLAR PROTEIN"/>
    <property type="match status" value="1"/>
</dbReference>
<dbReference type="InterPro" id="IPR020013">
    <property type="entry name" value="Flagellar_FlgE/F/G"/>
</dbReference>
<feature type="domain" description="Flagellar hook protein FlgE D2" evidence="9">
    <location>
        <begin position="169"/>
        <end position="342"/>
    </location>
</feature>
<feature type="region of interest" description="Disordered" evidence="6">
    <location>
        <begin position="387"/>
        <end position="408"/>
    </location>
</feature>
<accession>A0A4U1BAT4</accession>
<dbReference type="GO" id="GO:0009425">
    <property type="term" value="C:bacterial-type flagellum basal body"/>
    <property type="evidence" value="ECO:0007669"/>
    <property type="project" value="UniProtKB-SubCell"/>
</dbReference>
<dbReference type="Pfam" id="PF06429">
    <property type="entry name" value="Flg_bbr_C"/>
    <property type="match status" value="1"/>
</dbReference>
<evidence type="ECO:0000256" key="4">
    <source>
        <dbReference type="ARBA" id="ARBA00023143"/>
    </source>
</evidence>
<evidence type="ECO:0000256" key="2">
    <source>
        <dbReference type="ARBA" id="ARBA00009677"/>
    </source>
</evidence>
<feature type="domain" description="Flagellar basal body rod protein N-terminal" evidence="7">
    <location>
        <begin position="4"/>
        <end position="33"/>
    </location>
</feature>
<keyword evidence="11" id="KW-0282">Flagellum</keyword>
<evidence type="ECO:0000256" key="3">
    <source>
        <dbReference type="ARBA" id="ARBA00019015"/>
    </source>
</evidence>
<organism evidence="11 12">
    <name type="scientific">Ferrimonas sediminicola</name>
    <dbReference type="NCBI Taxonomy" id="2569538"/>
    <lineage>
        <taxon>Bacteria</taxon>
        <taxon>Pseudomonadati</taxon>
        <taxon>Pseudomonadota</taxon>
        <taxon>Gammaproteobacteria</taxon>
        <taxon>Alteromonadales</taxon>
        <taxon>Ferrimonadaceae</taxon>
        <taxon>Ferrimonas</taxon>
    </lineage>
</organism>
<keyword evidence="11" id="KW-0969">Cilium</keyword>
<keyword evidence="12" id="KW-1185">Reference proteome</keyword>
<evidence type="ECO:0000256" key="1">
    <source>
        <dbReference type="ARBA" id="ARBA00004117"/>
    </source>
</evidence>
<evidence type="ECO:0000256" key="6">
    <source>
        <dbReference type="SAM" id="MobiDB-lite"/>
    </source>
</evidence>
<dbReference type="PANTHER" id="PTHR30435:SF1">
    <property type="entry name" value="FLAGELLAR HOOK PROTEIN FLGE"/>
    <property type="match status" value="1"/>
</dbReference>
<dbReference type="Pfam" id="PF07559">
    <property type="entry name" value="FlgE_D2"/>
    <property type="match status" value="1"/>
</dbReference>
<dbReference type="Gene3D" id="2.60.98.20">
    <property type="entry name" value="Flagellar hook protein FlgE"/>
    <property type="match status" value="1"/>
</dbReference>
<evidence type="ECO:0000259" key="7">
    <source>
        <dbReference type="Pfam" id="PF00460"/>
    </source>
</evidence>
<feature type="compositionally biased region" description="Polar residues" evidence="6">
    <location>
        <begin position="387"/>
        <end position="400"/>
    </location>
</feature>
<comment type="function">
    <text evidence="5">A flexible structure which links the flagellar filament to the drive apparatus in the basal body.</text>
</comment>
<comment type="subcellular location">
    <subcellularLocation>
        <location evidence="1 5">Bacterial flagellum basal body</location>
    </subcellularLocation>
</comment>
<feature type="domain" description="Flagellar basal-body/hook protein C-terminal" evidence="8">
    <location>
        <begin position="418"/>
        <end position="461"/>
    </location>
</feature>
<dbReference type="GO" id="GO:0071978">
    <property type="term" value="P:bacterial-type flagellum-dependent swarming motility"/>
    <property type="evidence" value="ECO:0007669"/>
    <property type="project" value="TreeGrafter"/>
</dbReference>
<gene>
    <name evidence="11" type="primary">flgE</name>
    <name evidence="11" type="ORF">FCL40_16280</name>
</gene>
<dbReference type="Pfam" id="PF00460">
    <property type="entry name" value="Flg_bb_rod"/>
    <property type="match status" value="1"/>
</dbReference>
<keyword evidence="11" id="KW-0966">Cell projection</keyword>
<comment type="caution">
    <text evidence="11">The sequence shown here is derived from an EMBL/GenBank/DDBJ whole genome shotgun (WGS) entry which is preliminary data.</text>
</comment>
<evidence type="ECO:0000259" key="8">
    <source>
        <dbReference type="Pfam" id="PF06429"/>
    </source>
</evidence>
<evidence type="ECO:0000259" key="9">
    <source>
        <dbReference type="Pfam" id="PF07559"/>
    </source>
</evidence>
<comment type="similarity">
    <text evidence="2 5">Belongs to the flagella basal body rod proteins family.</text>
</comment>
<dbReference type="AlphaFoldDB" id="A0A4U1BAT4"/>
<dbReference type="SUPFAM" id="SSF117143">
    <property type="entry name" value="Flagellar hook protein flgE"/>
    <property type="match status" value="1"/>
</dbReference>
<dbReference type="InterPro" id="IPR019776">
    <property type="entry name" value="Flagellar_basal_body_rod_CS"/>
</dbReference>
<dbReference type="NCBIfam" id="NF004240">
    <property type="entry name" value="PRK05682.1-4"/>
    <property type="match status" value="1"/>
</dbReference>
<dbReference type="InterPro" id="IPR010930">
    <property type="entry name" value="Flg_bb/hook_C_dom"/>
</dbReference>
<feature type="domain" description="Flagellar hook protein FlgE/F/G-like D1" evidence="10">
    <location>
        <begin position="83"/>
        <end position="161"/>
    </location>
</feature>
<dbReference type="InterPro" id="IPR037925">
    <property type="entry name" value="FlgE/F/G-like"/>
</dbReference>
<evidence type="ECO:0000313" key="12">
    <source>
        <dbReference type="Proteomes" id="UP000305674"/>
    </source>
</evidence>
<reference evidence="11 12" key="1">
    <citation type="submission" date="2019-04" db="EMBL/GenBank/DDBJ databases">
        <authorList>
            <person name="Hwang J.C."/>
        </authorList>
    </citation>
    <scope>NUCLEOTIDE SEQUENCE [LARGE SCALE GENOMIC DNA]</scope>
    <source>
        <strain evidence="11 12">IMCC35001</strain>
    </source>
</reference>
<dbReference type="Proteomes" id="UP000305674">
    <property type="component" value="Unassembled WGS sequence"/>
</dbReference>
<dbReference type="NCBIfam" id="TIGR03506">
    <property type="entry name" value="FlgEFG_subfam"/>
    <property type="match status" value="1"/>
</dbReference>
<evidence type="ECO:0000256" key="5">
    <source>
        <dbReference type="RuleBase" id="RU362116"/>
    </source>
</evidence>
<dbReference type="InterPro" id="IPR037058">
    <property type="entry name" value="Falgellar_hook_FlgE_sf"/>
</dbReference>
<dbReference type="GO" id="GO:0005829">
    <property type="term" value="C:cytosol"/>
    <property type="evidence" value="ECO:0007669"/>
    <property type="project" value="TreeGrafter"/>
</dbReference>
<dbReference type="PROSITE" id="PS00588">
    <property type="entry name" value="FLAGELLA_BB_ROD"/>
    <property type="match status" value="1"/>
</dbReference>
<protein>
    <recommendedName>
        <fullName evidence="3 5">Flagellar hook protein FlgE</fullName>
    </recommendedName>
</protein>
<sequence length="462" mass="48650">MSFNISLSGLNAAQKDLDTTSNNIANVNTIGFKESRAEFADVYSNSLFTNSKTNVGSGVATSQVAQQFHQGSLQFTNNALDLAINGNGMFVTISEFGSQDYNYTRAGAFKLNDDNFMVDSQGNYLMALPVNKNDGSVKSVSLSTTEPVQIPQTAGQPQKTSLVEVSVNVNAGDVTHDPATFDPTDPTTYNNATSVTVYDSLGEPHIMTQYFVKPPGGAVTGNNQWLTFFTMDDKPVNIGDAAGGAISGTWDQDTNGDGTADNPGVAAQNAAGHTAAVMTFDDTGNFIGSNPTMIQTVALGTVAGGAGVIGPGADGTQRVEFRLDNPTQYASKFEVTKLQQDGSTVGRLTNVEVAADGLISATYSNGTEVPLGKVALARFANEQGLTQQGNTSWKQSQSSGEALLGEPNTGTFGTINSAALEQSNTDLTTELVDLISAQRNFQANSRALDIANQLQQNILQIR</sequence>
<dbReference type="InterPro" id="IPR053967">
    <property type="entry name" value="LlgE_F_G-like_D1"/>
</dbReference>
<proteinExistence type="inferred from homology"/>